<dbReference type="OrthoDB" id="5579088at2759"/>
<keyword evidence="10" id="KW-1185">Reference proteome</keyword>
<organism evidence="9 10">
    <name type="scientific">Jaminaea rosea</name>
    <dbReference type="NCBI Taxonomy" id="1569628"/>
    <lineage>
        <taxon>Eukaryota</taxon>
        <taxon>Fungi</taxon>
        <taxon>Dikarya</taxon>
        <taxon>Basidiomycota</taxon>
        <taxon>Ustilaginomycotina</taxon>
        <taxon>Exobasidiomycetes</taxon>
        <taxon>Microstromatales</taxon>
        <taxon>Microstromatales incertae sedis</taxon>
        <taxon>Jaminaea</taxon>
    </lineage>
</organism>
<dbReference type="GO" id="GO:0034389">
    <property type="term" value="P:lipid droplet organization"/>
    <property type="evidence" value="ECO:0007669"/>
    <property type="project" value="TreeGrafter"/>
</dbReference>
<dbReference type="RefSeq" id="XP_025364742.1">
    <property type="nucleotide sequence ID" value="XM_025504942.1"/>
</dbReference>
<name>A0A316UXV0_9BASI</name>
<dbReference type="PANTHER" id="PTHR23129">
    <property type="entry name" value="ACYL-COENZYME A DIPHOSPHATASE FITM2"/>
    <property type="match status" value="1"/>
</dbReference>
<evidence type="ECO:0000256" key="6">
    <source>
        <dbReference type="ARBA" id="ARBA00023098"/>
    </source>
</evidence>
<dbReference type="AlphaFoldDB" id="A0A316UXV0"/>
<keyword evidence="3" id="KW-0378">Hydrolase</keyword>
<dbReference type="GO" id="GO:0008654">
    <property type="term" value="P:phospholipid biosynthetic process"/>
    <property type="evidence" value="ECO:0007669"/>
    <property type="project" value="TreeGrafter"/>
</dbReference>
<proteinExistence type="predicted"/>
<dbReference type="EMBL" id="KZ819662">
    <property type="protein sequence ID" value="PWN30130.1"/>
    <property type="molecule type" value="Genomic_DNA"/>
</dbReference>
<comment type="subcellular location">
    <subcellularLocation>
        <location evidence="1">Endoplasmic reticulum membrane</location>
        <topology evidence="1">Multi-pass membrane protein</topology>
    </subcellularLocation>
</comment>
<evidence type="ECO:0000256" key="1">
    <source>
        <dbReference type="ARBA" id="ARBA00004477"/>
    </source>
</evidence>
<accession>A0A316UXV0</accession>
<keyword evidence="4" id="KW-0256">Endoplasmic reticulum</keyword>
<dbReference type="GO" id="GO:0019915">
    <property type="term" value="P:lipid storage"/>
    <property type="evidence" value="ECO:0007669"/>
    <property type="project" value="InterPro"/>
</dbReference>
<dbReference type="GeneID" id="37026765"/>
<protein>
    <submittedName>
        <fullName evidence="9">Uncharacterized protein</fullName>
    </submittedName>
</protein>
<evidence type="ECO:0000256" key="8">
    <source>
        <dbReference type="SAM" id="Phobius"/>
    </source>
</evidence>
<dbReference type="Proteomes" id="UP000245884">
    <property type="component" value="Unassembled WGS sequence"/>
</dbReference>
<keyword evidence="6" id="KW-0443">Lipid metabolism</keyword>
<evidence type="ECO:0000256" key="5">
    <source>
        <dbReference type="ARBA" id="ARBA00022989"/>
    </source>
</evidence>
<keyword evidence="2 8" id="KW-0812">Transmembrane</keyword>
<evidence type="ECO:0000256" key="3">
    <source>
        <dbReference type="ARBA" id="ARBA00022801"/>
    </source>
</evidence>
<gene>
    <name evidence="9" type="ORF">BDZ90DRAFT_229162</name>
</gene>
<dbReference type="InterPro" id="IPR019388">
    <property type="entry name" value="FIT"/>
</dbReference>
<dbReference type="GO" id="GO:0010945">
    <property type="term" value="F:coenzyme A diphosphatase activity"/>
    <property type="evidence" value="ECO:0007669"/>
    <property type="project" value="InterPro"/>
</dbReference>
<feature type="transmembrane region" description="Helical" evidence="8">
    <location>
        <begin position="168"/>
        <end position="188"/>
    </location>
</feature>
<evidence type="ECO:0000256" key="7">
    <source>
        <dbReference type="ARBA" id="ARBA00023136"/>
    </source>
</evidence>
<dbReference type="GO" id="GO:0005789">
    <property type="term" value="C:endoplasmic reticulum membrane"/>
    <property type="evidence" value="ECO:0007669"/>
    <property type="project" value="UniProtKB-SubCell"/>
</dbReference>
<sequence length="220" mass="23556">MLSCTARSSFAVWLFGPPLMNRILTSSGGVCVPRSDQTLGGFSNPNDGPASAPAPFRMPDKRIDDAFCHAGPRGISKEDRPELFRATHAVVADMTREGSLRGAWKGGHDVSGHTFILILSSLLLLEELTPYLAQYCSAVLPPSLSASIVSWIPRSLRATKDPYRGERAGASIAATSFVLALVGLWLFSLVNTSLFFHTPAEKFSGALIAVVSWVLLPKGG</sequence>
<dbReference type="PANTHER" id="PTHR23129:SF0">
    <property type="entry name" value="ACYL-COENZYME A DIPHOSPHATASE FITM2"/>
    <property type="match status" value="1"/>
</dbReference>
<reference evidence="9 10" key="1">
    <citation type="journal article" date="2018" name="Mol. Biol. Evol.">
        <title>Broad Genomic Sampling Reveals a Smut Pathogenic Ancestry of the Fungal Clade Ustilaginomycotina.</title>
        <authorList>
            <person name="Kijpornyongpan T."/>
            <person name="Mondo S.J."/>
            <person name="Barry K."/>
            <person name="Sandor L."/>
            <person name="Lee J."/>
            <person name="Lipzen A."/>
            <person name="Pangilinan J."/>
            <person name="LaButti K."/>
            <person name="Hainaut M."/>
            <person name="Henrissat B."/>
            <person name="Grigoriev I.V."/>
            <person name="Spatafora J.W."/>
            <person name="Aime M.C."/>
        </authorList>
    </citation>
    <scope>NUCLEOTIDE SEQUENCE [LARGE SCALE GENOMIC DNA]</scope>
    <source>
        <strain evidence="9 10">MCA 5214</strain>
    </source>
</reference>
<dbReference type="STRING" id="1569628.A0A316UXV0"/>
<evidence type="ECO:0000313" key="10">
    <source>
        <dbReference type="Proteomes" id="UP000245884"/>
    </source>
</evidence>
<evidence type="ECO:0000313" key="9">
    <source>
        <dbReference type="EMBL" id="PWN30130.1"/>
    </source>
</evidence>
<keyword evidence="5 8" id="KW-1133">Transmembrane helix</keyword>
<dbReference type="Pfam" id="PF10261">
    <property type="entry name" value="FIT"/>
    <property type="match status" value="1"/>
</dbReference>
<evidence type="ECO:0000256" key="2">
    <source>
        <dbReference type="ARBA" id="ARBA00022692"/>
    </source>
</evidence>
<evidence type="ECO:0000256" key="4">
    <source>
        <dbReference type="ARBA" id="ARBA00022824"/>
    </source>
</evidence>
<keyword evidence="7 8" id="KW-0472">Membrane</keyword>